<dbReference type="Proteomes" id="UP000518752">
    <property type="component" value="Unassembled WGS sequence"/>
</dbReference>
<dbReference type="GO" id="GO:0016838">
    <property type="term" value="F:carbon-oxygen lyase activity, acting on phosphates"/>
    <property type="evidence" value="ECO:0007669"/>
    <property type="project" value="InterPro"/>
</dbReference>
<evidence type="ECO:0008006" key="5">
    <source>
        <dbReference type="Google" id="ProtNLM"/>
    </source>
</evidence>
<dbReference type="OrthoDB" id="2998174at2759"/>
<proteinExistence type="inferred from homology"/>
<dbReference type="Pfam" id="PF06330">
    <property type="entry name" value="TRI5"/>
    <property type="match status" value="1"/>
</dbReference>
<gene>
    <name evidence="3" type="ORF">D9757_004432</name>
</gene>
<dbReference type="InterPro" id="IPR024652">
    <property type="entry name" value="Trichodiene_synth"/>
</dbReference>
<evidence type="ECO:0000313" key="4">
    <source>
        <dbReference type="Proteomes" id="UP000518752"/>
    </source>
</evidence>
<evidence type="ECO:0000313" key="3">
    <source>
        <dbReference type="EMBL" id="KAF5390788.1"/>
    </source>
</evidence>
<comment type="caution">
    <text evidence="3">The sequence shown here is derived from an EMBL/GenBank/DDBJ whole genome shotgun (WGS) entry which is preliminary data.</text>
</comment>
<dbReference type="EMBL" id="JAACJN010000013">
    <property type="protein sequence ID" value="KAF5390788.1"/>
    <property type="molecule type" value="Genomic_DNA"/>
</dbReference>
<protein>
    <recommendedName>
        <fullName evidence="5">Terpenoid synthase</fullName>
    </recommendedName>
</protein>
<keyword evidence="2" id="KW-0456">Lyase</keyword>
<name>A0A8H5ME87_9AGAR</name>
<reference evidence="3 4" key="1">
    <citation type="journal article" date="2020" name="ISME J.">
        <title>Uncovering the hidden diversity of litter-decomposition mechanisms in mushroom-forming fungi.</title>
        <authorList>
            <person name="Floudas D."/>
            <person name="Bentzer J."/>
            <person name="Ahren D."/>
            <person name="Johansson T."/>
            <person name="Persson P."/>
            <person name="Tunlid A."/>
        </authorList>
    </citation>
    <scope>NUCLEOTIDE SEQUENCE [LARGE SCALE GENOMIC DNA]</scope>
    <source>
        <strain evidence="3 4">CBS 406.79</strain>
    </source>
</reference>
<dbReference type="AlphaFoldDB" id="A0A8H5ME87"/>
<dbReference type="SUPFAM" id="SSF48576">
    <property type="entry name" value="Terpenoid synthases"/>
    <property type="match status" value="1"/>
</dbReference>
<evidence type="ECO:0000256" key="2">
    <source>
        <dbReference type="ARBA" id="ARBA00023239"/>
    </source>
</evidence>
<organism evidence="3 4">
    <name type="scientific">Collybiopsis confluens</name>
    <dbReference type="NCBI Taxonomy" id="2823264"/>
    <lineage>
        <taxon>Eukaryota</taxon>
        <taxon>Fungi</taxon>
        <taxon>Dikarya</taxon>
        <taxon>Basidiomycota</taxon>
        <taxon>Agaricomycotina</taxon>
        <taxon>Agaricomycetes</taxon>
        <taxon>Agaricomycetidae</taxon>
        <taxon>Agaricales</taxon>
        <taxon>Marasmiineae</taxon>
        <taxon>Omphalotaceae</taxon>
        <taxon>Collybiopsis</taxon>
    </lineage>
</organism>
<evidence type="ECO:0000256" key="1">
    <source>
        <dbReference type="ARBA" id="ARBA00007946"/>
    </source>
</evidence>
<dbReference type="Gene3D" id="1.10.600.10">
    <property type="entry name" value="Farnesyl Diphosphate Synthase"/>
    <property type="match status" value="1"/>
</dbReference>
<keyword evidence="4" id="KW-1185">Reference proteome</keyword>
<dbReference type="InterPro" id="IPR008949">
    <property type="entry name" value="Isoprenoid_synthase_dom_sf"/>
</dbReference>
<comment type="similarity">
    <text evidence="1">Belongs to the trichodiene synthase family.</text>
</comment>
<accession>A0A8H5ME87</accession>
<sequence>MTLCYNEARKRGYMIEGNEELKPFIPQGVAIASTAYAHLPENTAGIQIWIALITAAAIYCDDKFLKDTSSVDVFCDRLLRGQPQADRALNAFAELIVETPKYFPPLTANLIMVSIFNFINSILLNKQTLGMEASPVADNYRIFTRRMSGIAEFYGLAAFPAHLPVDSFIQALPSMMTFIVDVNDILSFYKEELIGERASYVSFWSESRGCNKSQALYAIIQETVEAHEKVVQILEKEPAALDAYHSFASGYIYVGV</sequence>